<comment type="caution">
    <text evidence="1">The sequence shown here is derived from an EMBL/GenBank/DDBJ whole genome shotgun (WGS) entry which is preliminary data.</text>
</comment>
<protein>
    <submittedName>
        <fullName evidence="1">Uncharacterized protein</fullName>
    </submittedName>
</protein>
<evidence type="ECO:0000313" key="1">
    <source>
        <dbReference type="EMBL" id="MEN3230486.1"/>
    </source>
</evidence>
<organism evidence="1 2">
    <name type="scientific">Methylorubrum rhodesianum</name>
    <dbReference type="NCBI Taxonomy" id="29427"/>
    <lineage>
        <taxon>Bacteria</taxon>
        <taxon>Pseudomonadati</taxon>
        <taxon>Pseudomonadota</taxon>
        <taxon>Alphaproteobacteria</taxon>
        <taxon>Hyphomicrobiales</taxon>
        <taxon>Methylobacteriaceae</taxon>
        <taxon>Methylorubrum</taxon>
    </lineage>
</organism>
<dbReference type="EMBL" id="JAQYXL010000001">
    <property type="protein sequence ID" value="MEN3230486.1"/>
    <property type="molecule type" value="Genomic_DNA"/>
</dbReference>
<dbReference type="RefSeq" id="WP_345972410.1">
    <property type="nucleotide sequence ID" value="NZ_JAQYXL010000001.1"/>
</dbReference>
<evidence type="ECO:0000313" key="2">
    <source>
        <dbReference type="Proteomes" id="UP001404845"/>
    </source>
</evidence>
<keyword evidence="2" id="KW-1185">Reference proteome</keyword>
<sequence>MALEDERDSHPFVVWQTVDRSKKLVPETFFFLLGALRLEKLPELLGKAREGLPLLVMHVLDVILHGGEASGRAQHVDAQGSERARETHLEVIETVARLVAVLHQEIHEPIDHLLPQLLGVVEGARPNGPLQRSGDPVEEDLEQLREAVVGVVEAGRPDEVEQALGLDEARRSPIVDAGLAEDSFEIEPCGTVYGGVDGDRPDI</sequence>
<name>A0ABU9ZH57_9HYPH</name>
<reference evidence="1 2" key="1">
    <citation type="journal article" date="2023" name="PLoS ONE">
        <title>Complete genome assembly of Hawai'i environmental nontuberculous mycobacteria reveals unexpected co-isolation with methylobacteria.</title>
        <authorList>
            <person name="Hendrix J."/>
            <person name="Epperson L.E."/>
            <person name="Tong E.I."/>
            <person name="Chan Y.L."/>
            <person name="Hasan N.A."/>
            <person name="Dawrs S.N."/>
            <person name="Norton G.J."/>
            <person name="Virdi R."/>
            <person name="Crooks J.L."/>
            <person name="Chan E.D."/>
            <person name="Honda J.R."/>
            <person name="Strong M."/>
        </authorList>
    </citation>
    <scope>NUCLEOTIDE SEQUENCE [LARGE SCALE GENOMIC DNA]</scope>
    <source>
        <strain evidence="1 2">NJH_HI01</strain>
    </source>
</reference>
<accession>A0ABU9ZH57</accession>
<dbReference type="Proteomes" id="UP001404845">
    <property type="component" value="Unassembled WGS sequence"/>
</dbReference>
<proteinExistence type="predicted"/>
<gene>
    <name evidence="1" type="ORF">PUR21_23155</name>
</gene>